<dbReference type="RefSeq" id="WP_073335727.1">
    <property type="nucleotide sequence ID" value="NZ_FQXM01000002.1"/>
</dbReference>
<proteinExistence type="predicted"/>
<name>A0A1M5QCV2_9CLOT</name>
<dbReference type="AlphaFoldDB" id="A0A1M5QCV2"/>
<dbReference type="EMBL" id="FQXM01000002">
    <property type="protein sequence ID" value="SHH12034.1"/>
    <property type="molecule type" value="Genomic_DNA"/>
</dbReference>
<dbReference type="Pfam" id="PF11554">
    <property type="entry name" value="DUF3232"/>
    <property type="match status" value="1"/>
</dbReference>
<dbReference type="OrthoDB" id="1911539at2"/>
<dbReference type="Proteomes" id="UP000184447">
    <property type="component" value="Unassembled WGS sequence"/>
</dbReference>
<dbReference type="Gene3D" id="1.10.287.800">
    <property type="entry name" value="protein ne1242"/>
    <property type="match status" value="1"/>
</dbReference>
<evidence type="ECO:0000313" key="1">
    <source>
        <dbReference type="EMBL" id="SHH12034.1"/>
    </source>
</evidence>
<dbReference type="InterPro" id="IPR021618">
    <property type="entry name" value="DUF3232"/>
</dbReference>
<protein>
    <submittedName>
        <fullName evidence="1">Uncharacterized protein</fullName>
    </submittedName>
</protein>
<sequence>MDLYCIKEFINILMSSEEKEYIDVVEELIVSAGKFIELTCELEGARLVGKYTKDYEENSKFIKELNSKNVVLREEFKNNLKIIERLCSKETLPDLFQGNIEEETELKNIAMNLINNLSAVS</sequence>
<keyword evidence="2" id="KW-1185">Reference proteome</keyword>
<accession>A0A1M5QCV2</accession>
<reference evidence="1 2" key="1">
    <citation type="submission" date="2016-11" db="EMBL/GenBank/DDBJ databases">
        <authorList>
            <person name="Jaros S."/>
            <person name="Januszkiewicz K."/>
            <person name="Wedrychowicz H."/>
        </authorList>
    </citation>
    <scope>NUCLEOTIDE SEQUENCE [LARGE SCALE GENOMIC DNA]</scope>
    <source>
        <strain evidence="1 2">DSM 8605</strain>
    </source>
</reference>
<evidence type="ECO:0000313" key="2">
    <source>
        <dbReference type="Proteomes" id="UP000184447"/>
    </source>
</evidence>
<gene>
    <name evidence="1" type="ORF">SAMN02745207_00015</name>
</gene>
<organism evidence="1 2">
    <name type="scientific">Clostridium grantii DSM 8605</name>
    <dbReference type="NCBI Taxonomy" id="1121316"/>
    <lineage>
        <taxon>Bacteria</taxon>
        <taxon>Bacillati</taxon>
        <taxon>Bacillota</taxon>
        <taxon>Clostridia</taxon>
        <taxon>Eubacteriales</taxon>
        <taxon>Clostridiaceae</taxon>
        <taxon>Clostridium</taxon>
    </lineage>
</organism>